<evidence type="ECO:0000313" key="12">
    <source>
        <dbReference type="EMBL" id="CEG06170.1"/>
    </source>
</evidence>
<feature type="non-terminal residue" evidence="12">
    <location>
        <position position="1"/>
    </location>
</feature>
<evidence type="ECO:0000259" key="11">
    <source>
        <dbReference type="PROSITE" id="PS50803"/>
    </source>
</evidence>
<dbReference type="GO" id="GO:0000981">
    <property type="term" value="F:DNA-binding transcription factor activity, RNA polymerase II-specific"/>
    <property type="evidence" value="ECO:0007669"/>
    <property type="project" value="InterPro"/>
</dbReference>
<dbReference type="EMBL" id="LN611632">
    <property type="protein sequence ID" value="CEG06170.1"/>
    <property type="molecule type" value="mRNA"/>
</dbReference>
<dbReference type="FunFam" id="1.10.10.60:FF:000719">
    <property type="entry name" value="Homeobox protein orthopedia-like Protein"/>
    <property type="match status" value="1"/>
</dbReference>
<dbReference type="PROSITE" id="PS50071">
    <property type="entry name" value="HOMEOBOX_2"/>
    <property type="match status" value="1"/>
</dbReference>
<evidence type="ECO:0000256" key="8">
    <source>
        <dbReference type="RuleBase" id="RU000682"/>
    </source>
</evidence>
<evidence type="ECO:0000256" key="7">
    <source>
        <dbReference type="PROSITE-ProRule" id="PRU00108"/>
    </source>
</evidence>
<feature type="compositionally biased region" description="Polar residues" evidence="9">
    <location>
        <begin position="52"/>
        <end position="61"/>
    </location>
</feature>
<feature type="region of interest" description="Disordered" evidence="9">
    <location>
        <begin position="52"/>
        <end position="102"/>
    </location>
</feature>
<feature type="compositionally biased region" description="Basic and acidic residues" evidence="9">
    <location>
        <begin position="63"/>
        <end position="73"/>
    </location>
</feature>
<dbReference type="PROSITE" id="PS00027">
    <property type="entry name" value="HOMEOBOX_1"/>
    <property type="match status" value="1"/>
</dbReference>
<gene>
    <name evidence="12" type="primary">orthopedia</name>
</gene>
<keyword evidence="4 7" id="KW-0371">Homeobox</keyword>
<evidence type="ECO:0000256" key="6">
    <source>
        <dbReference type="ARBA" id="ARBA00067166"/>
    </source>
</evidence>
<evidence type="ECO:0000259" key="10">
    <source>
        <dbReference type="PROSITE" id="PS50071"/>
    </source>
</evidence>
<evidence type="ECO:0000256" key="5">
    <source>
        <dbReference type="ARBA" id="ARBA00023242"/>
    </source>
</evidence>
<sequence length="287" mass="32868">RGVNQDERVRTNAYSQRSTNILHEFENSVSETDTMITILNRAAEEEQRDLFSTNTKISLMSSKDVEDSERNDASEGDTPSSPGKNMDDSLDGDDKISKQKRHRTRFTPAQLNELERYFTKTHYPDIFMREELAMRIGLTESRVQVWFQNRRAKWKKRKKTMSLFHHGAGIFSPHMNQNFSSPYRDPLCSYHNEHLWPSPTGSFASVPSTLASVPIPNHYAYNQSYQVDRTSMQQMGYAQEASRDVSCGSTTNGSQYPCNGQNGLDHWHGSSIAELRRKAVEHKTGYS</sequence>
<feature type="domain" description="Homeobox" evidence="10">
    <location>
        <begin position="97"/>
        <end position="157"/>
    </location>
</feature>
<dbReference type="PANTHER" id="PTHR46770">
    <property type="entry name" value="HOMEOBOX PROTEIN ORTHOPEDIA"/>
    <property type="match status" value="1"/>
</dbReference>
<dbReference type="InterPro" id="IPR017970">
    <property type="entry name" value="Homeobox_CS"/>
</dbReference>
<reference evidence="12" key="1">
    <citation type="submission" date="2014-09" db="EMBL/GenBank/DDBJ databases">
        <authorList>
            <person name="Kraus J."/>
        </authorList>
    </citation>
    <scope>NUCLEOTIDE SEQUENCE</scope>
    <source>
        <strain evidence="12">Roscoff</strain>
        <tissue evidence="12">Whole juvenile medusa</tissue>
    </source>
</reference>
<dbReference type="PROSITE" id="PS50803">
    <property type="entry name" value="OAR"/>
    <property type="match status" value="1"/>
</dbReference>
<proteinExistence type="evidence at transcript level"/>
<evidence type="ECO:0000256" key="3">
    <source>
        <dbReference type="ARBA" id="ARBA00023125"/>
    </source>
</evidence>
<dbReference type="GO" id="GO:0030182">
    <property type="term" value="P:neuron differentiation"/>
    <property type="evidence" value="ECO:0007669"/>
    <property type="project" value="TreeGrafter"/>
</dbReference>
<dbReference type="InterPro" id="IPR000047">
    <property type="entry name" value="HTH_motif"/>
</dbReference>
<dbReference type="InterPro" id="IPR051895">
    <property type="entry name" value="OTP_Homeobox"/>
</dbReference>
<evidence type="ECO:0000256" key="9">
    <source>
        <dbReference type="SAM" id="MobiDB-lite"/>
    </source>
</evidence>
<name>A0A0A8P5L9_AURAU</name>
<dbReference type="PRINTS" id="PR00031">
    <property type="entry name" value="HTHREPRESSR"/>
</dbReference>
<dbReference type="GO" id="GO:0003677">
    <property type="term" value="F:DNA binding"/>
    <property type="evidence" value="ECO:0007669"/>
    <property type="project" value="UniProtKB-UniRule"/>
</dbReference>
<keyword evidence="3 7" id="KW-0238">DNA-binding</keyword>
<protein>
    <recommendedName>
        <fullName evidence="6">Homeobox protein orthopedia</fullName>
    </recommendedName>
</protein>
<dbReference type="InterPro" id="IPR001356">
    <property type="entry name" value="HD"/>
</dbReference>
<dbReference type="InterPro" id="IPR003654">
    <property type="entry name" value="OAR_dom"/>
</dbReference>
<dbReference type="Gene3D" id="1.10.10.60">
    <property type="entry name" value="Homeodomain-like"/>
    <property type="match status" value="1"/>
</dbReference>
<dbReference type="GO" id="GO:0005634">
    <property type="term" value="C:nucleus"/>
    <property type="evidence" value="ECO:0007669"/>
    <property type="project" value="UniProtKB-SubCell"/>
</dbReference>
<feature type="domain" description="OAR" evidence="11">
    <location>
        <begin position="270"/>
        <end position="283"/>
    </location>
</feature>
<dbReference type="CDD" id="cd00086">
    <property type="entry name" value="homeodomain"/>
    <property type="match status" value="1"/>
</dbReference>
<dbReference type="SMART" id="SM00389">
    <property type="entry name" value="HOX"/>
    <property type="match status" value="1"/>
</dbReference>
<comment type="subcellular location">
    <subcellularLocation>
        <location evidence="1 7 8">Nucleus</location>
    </subcellularLocation>
</comment>
<feature type="non-terminal residue" evidence="12">
    <location>
        <position position="287"/>
    </location>
</feature>
<evidence type="ECO:0000256" key="2">
    <source>
        <dbReference type="ARBA" id="ARBA00006503"/>
    </source>
</evidence>
<organism evidence="12">
    <name type="scientific">Aurelia aurita</name>
    <name type="common">Moon jellyfish</name>
    <name type="synonym">Medusa aurita</name>
    <dbReference type="NCBI Taxonomy" id="6145"/>
    <lineage>
        <taxon>Eukaryota</taxon>
        <taxon>Metazoa</taxon>
        <taxon>Cnidaria</taxon>
        <taxon>Scyphozoa</taxon>
        <taxon>Semaeostomeae</taxon>
        <taxon>Ulmaridae</taxon>
        <taxon>Aurelia</taxon>
    </lineage>
</organism>
<evidence type="ECO:0000256" key="4">
    <source>
        <dbReference type="ARBA" id="ARBA00023155"/>
    </source>
</evidence>
<keyword evidence="5 7" id="KW-0539">Nucleus</keyword>
<reference evidence="12" key="2">
    <citation type="submission" date="2015-01" db="EMBL/GenBank/DDBJ databases">
        <title>Cnidarian medusae are formed by an altered polyp program rather than a medusa-specific program.</title>
        <authorList>
            <person name="Kraus J.E.M."/>
            <person name="Fredman D."/>
            <person name="Wang W."/>
            <person name="Khalturin K."/>
            <person name="Technau U."/>
        </authorList>
    </citation>
    <scope>NUCLEOTIDE SEQUENCE</scope>
    <source>
        <strain evidence="12">Roscoff</strain>
        <tissue evidence="12">Whole juvenile medusa</tissue>
    </source>
</reference>
<dbReference type="Pfam" id="PF00046">
    <property type="entry name" value="Homeodomain"/>
    <property type="match status" value="1"/>
</dbReference>
<dbReference type="PANTHER" id="PTHR46770:SF1">
    <property type="entry name" value="HOMEOBOX PROTEIN ORTHOPEDIA"/>
    <property type="match status" value="1"/>
</dbReference>
<feature type="DNA-binding region" description="Homeobox" evidence="7">
    <location>
        <begin position="99"/>
        <end position="158"/>
    </location>
</feature>
<accession>A0A0A8P5L9</accession>
<evidence type="ECO:0000256" key="1">
    <source>
        <dbReference type="ARBA" id="ARBA00004123"/>
    </source>
</evidence>
<comment type="similarity">
    <text evidence="2">Belongs to the paired homeobox family. Bicoid subfamily.</text>
</comment>
<dbReference type="SUPFAM" id="SSF46689">
    <property type="entry name" value="Homeodomain-like"/>
    <property type="match status" value="1"/>
</dbReference>
<dbReference type="InterPro" id="IPR009057">
    <property type="entry name" value="Homeodomain-like_sf"/>
</dbReference>
<dbReference type="Pfam" id="PF03826">
    <property type="entry name" value="OAR"/>
    <property type="match status" value="1"/>
</dbReference>
<dbReference type="AlphaFoldDB" id="A0A0A8P5L9"/>